<comment type="pathway">
    <text evidence="1">Amino-acid biosynthesis; L-asparagine biosynthesis; L-asparagine from L-aspartate (L-Gln route): step 1/1.</text>
</comment>
<gene>
    <name evidence="6" type="ORF">Q8W34_16460</name>
</gene>
<dbReference type="EMBL" id="JAUYVT010000018">
    <property type="protein sequence ID" value="MDP2566242.1"/>
    <property type="molecule type" value="Genomic_DNA"/>
</dbReference>
<sequence>MAKFFGIYCASGLTQHHDFIINKFKAEDAKVNSGTINEVHEQALYLASLDYETFGPHAFLQTDSHIATLVGHPLLSANRNNDLNTLNSHYTNAMLTECEGVFCMARYNKVTNVLNLVTDSLGVRPFYYMYYEGAFIFSTQYSLLKNLGLPLTCNHEGMMEYATLGYYLFEHTHYNEISCIRPGTRLEASSNGVTKTQYFDWSSLTKNNDNYEKTLHSLKQDLSNNVNKYIDNDNHVLTTLSGGLDSRLIACLLKRRNVNITALNFSQHQTQDLYCATAFAKSQKIELDVIRVNDTQAKTIEDRLGEHWLNGKHPDHPKVTRPRLAWSGNGGSVGLGVIYYSDEVYEAALTQEPERLADAYLSQQFAYIPKSIIHNADKMQARLKANIVTSLKEFGDIPLEKAYYLFLLLNDQHHHLAIPFDKVDEYQMDFCLPFYSWKVLRHVLSQPTSQVRKHRFYHDFLRYAFPEALDSPWQAYPGHVPCLLPKEGIDQWQIKRPKQFKPTKVYQIFTQLMTSQHKQLVNLASFSAVALLHACGIKSYNDKLKVIENMLKW</sequence>
<dbReference type="InterPro" id="IPR051786">
    <property type="entry name" value="ASN_synthetase/amidase"/>
</dbReference>
<evidence type="ECO:0000313" key="6">
    <source>
        <dbReference type="EMBL" id="MDP2566242.1"/>
    </source>
</evidence>
<comment type="caution">
    <text evidence="6">The sequence shown here is derived from an EMBL/GenBank/DDBJ whole genome shotgun (WGS) entry which is preliminary data.</text>
</comment>
<evidence type="ECO:0000256" key="1">
    <source>
        <dbReference type="ARBA" id="ARBA00005187"/>
    </source>
</evidence>
<evidence type="ECO:0000256" key="3">
    <source>
        <dbReference type="ARBA" id="ARBA00048741"/>
    </source>
</evidence>
<dbReference type="InterPro" id="IPR029055">
    <property type="entry name" value="Ntn_hydrolases_N"/>
</dbReference>
<accession>A0ABT9FHH8</accession>
<dbReference type="Proteomes" id="UP001177212">
    <property type="component" value="Unassembled WGS sequence"/>
</dbReference>
<evidence type="ECO:0000259" key="5">
    <source>
        <dbReference type="Pfam" id="PF13537"/>
    </source>
</evidence>
<dbReference type="PANTHER" id="PTHR43284">
    <property type="entry name" value="ASPARAGINE SYNTHETASE (GLUTAMINE-HYDROLYZING)"/>
    <property type="match status" value="1"/>
</dbReference>
<organism evidence="6 7">
    <name type="scientific">Pseudoalteromonas marina</name>
    <dbReference type="NCBI Taxonomy" id="267375"/>
    <lineage>
        <taxon>Bacteria</taxon>
        <taxon>Pseudomonadati</taxon>
        <taxon>Pseudomonadota</taxon>
        <taxon>Gammaproteobacteria</taxon>
        <taxon>Alteromonadales</taxon>
        <taxon>Pseudoalteromonadaceae</taxon>
        <taxon>Pseudoalteromonas</taxon>
    </lineage>
</organism>
<dbReference type="RefSeq" id="WP_305398001.1">
    <property type="nucleotide sequence ID" value="NZ_JAUYVT010000018.1"/>
</dbReference>
<dbReference type="InterPro" id="IPR017932">
    <property type="entry name" value="GATase_2_dom"/>
</dbReference>
<protein>
    <recommendedName>
        <fullName evidence="2">asparagine synthase (glutamine-hydrolyzing)</fullName>
        <ecNumber evidence="2">6.3.5.4</ecNumber>
    </recommendedName>
</protein>
<reference evidence="6" key="1">
    <citation type="submission" date="2023-07" db="EMBL/GenBank/DDBJ databases">
        <title>Genome content predicts the carbon catabolic preferences of heterotrophic bacteria.</title>
        <authorList>
            <person name="Gralka M."/>
        </authorList>
    </citation>
    <scope>NUCLEOTIDE SEQUENCE</scope>
    <source>
        <strain evidence="6">4G09</strain>
    </source>
</reference>
<dbReference type="Gene3D" id="3.40.50.620">
    <property type="entry name" value="HUPs"/>
    <property type="match status" value="1"/>
</dbReference>
<dbReference type="PANTHER" id="PTHR43284:SF1">
    <property type="entry name" value="ASPARAGINE SYNTHETASE"/>
    <property type="match status" value="1"/>
</dbReference>
<keyword evidence="7" id="KW-1185">Reference proteome</keyword>
<dbReference type="Pfam" id="PF00733">
    <property type="entry name" value="Asn_synthase"/>
    <property type="match status" value="1"/>
</dbReference>
<dbReference type="Gene3D" id="3.60.20.10">
    <property type="entry name" value="Glutamine Phosphoribosylpyrophosphate, subunit 1, domain 1"/>
    <property type="match status" value="1"/>
</dbReference>
<dbReference type="EC" id="6.3.5.4" evidence="2"/>
<dbReference type="InterPro" id="IPR001962">
    <property type="entry name" value="Asn_synthase"/>
</dbReference>
<proteinExistence type="predicted"/>
<evidence type="ECO:0000259" key="4">
    <source>
        <dbReference type="Pfam" id="PF00733"/>
    </source>
</evidence>
<feature type="domain" description="Asparagine synthetase" evidence="4">
    <location>
        <begin position="218"/>
        <end position="296"/>
    </location>
</feature>
<dbReference type="SUPFAM" id="SSF56235">
    <property type="entry name" value="N-terminal nucleophile aminohydrolases (Ntn hydrolases)"/>
    <property type="match status" value="1"/>
</dbReference>
<name>A0ABT9FHH8_9GAMM</name>
<dbReference type="SUPFAM" id="SSF52402">
    <property type="entry name" value="Adenine nucleotide alpha hydrolases-like"/>
    <property type="match status" value="1"/>
</dbReference>
<evidence type="ECO:0000256" key="2">
    <source>
        <dbReference type="ARBA" id="ARBA00012737"/>
    </source>
</evidence>
<evidence type="ECO:0000313" key="7">
    <source>
        <dbReference type="Proteomes" id="UP001177212"/>
    </source>
</evidence>
<comment type="catalytic activity">
    <reaction evidence="3">
        <text>L-aspartate + L-glutamine + ATP + H2O = L-asparagine + L-glutamate + AMP + diphosphate + H(+)</text>
        <dbReference type="Rhea" id="RHEA:12228"/>
        <dbReference type="ChEBI" id="CHEBI:15377"/>
        <dbReference type="ChEBI" id="CHEBI:15378"/>
        <dbReference type="ChEBI" id="CHEBI:29985"/>
        <dbReference type="ChEBI" id="CHEBI:29991"/>
        <dbReference type="ChEBI" id="CHEBI:30616"/>
        <dbReference type="ChEBI" id="CHEBI:33019"/>
        <dbReference type="ChEBI" id="CHEBI:58048"/>
        <dbReference type="ChEBI" id="CHEBI:58359"/>
        <dbReference type="ChEBI" id="CHEBI:456215"/>
        <dbReference type="EC" id="6.3.5.4"/>
    </reaction>
</comment>
<feature type="domain" description="Glutamine amidotransferase type-2" evidence="5">
    <location>
        <begin position="85"/>
        <end position="145"/>
    </location>
</feature>
<dbReference type="InterPro" id="IPR014729">
    <property type="entry name" value="Rossmann-like_a/b/a_fold"/>
</dbReference>
<dbReference type="Pfam" id="PF13537">
    <property type="entry name" value="GATase_7"/>
    <property type="match status" value="1"/>
</dbReference>